<reference evidence="2 3" key="1">
    <citation type="journal article" date="2019" name="Int. J. Syst. Evol. Microbiol.">
        <title>The Global Catalogue of Microorganisms (GCM) 10K type strain sequencing project: providing services to taxonomists for standard genome sequencing and annotation.</title>
        <authorList>
            <consortium name="The Broad Institute Genomics Platform"/>
            <consortium name="The Broad Institute Genome Sequencing Center for Infectious Disease"/>
            <person name="Wu L."/>
            <person name="Ma J."/>
        </authorList>
    </citation>
    <scope>NUCLEOTIDE SEQUENCE [LARGE SCALE GENOMIC DNA]</scope>
    <source>
        <strain evidence="2 3">JCM 16014</strain>
    </source>
</reference>
<accession>A0ABN2UF36</accession>
<feature type="region of interest" description="Disordered" evidence="1">
    <location>
        <begin position="34"/>
        <end position="62"/>
    </location>
</feature>
<keyword evidence="3" id="KW-1185">Reference proteome</keyword>
<feature type="compositionally biased region" description="Low complexity" evidence="1">
    <location>
        <begin position="288"/>
        <end position="319"/>
    </location>
</feature>
<feature type="compositionally biased region" description="Low complexity" evidence="1">
    <location>
        <begin position="333"/>
        <end position="361"/>
    </location>
</feature>
<gene>
    <name evidence="2" type="ORF">GCM10009839_41400</name>
</gene>
<dbReference type="EMBL" id="BAAAQN010000023">
    <property type="protein sequence ID" value="GAA2036250.1"/>
    <property type="molecule type" value="Genomic_DNA"/>
</dbReference>
<evidence type="ECO:0000256" key="1">
    <source>
        <dbReference type="SAM" id="MobiDB-lite"/>
    </source>
</evidence>
<dbReference type="RefSeq" id="WP_344667271.1">
    <property type="nucleotide sequence ID" value="NZ_BAAAQN010000023.1"/>
</dbReference>
<feature type="compositionally biased region" description="Low complexity" evidence="1">
    <location>
        <begin position="368"/>
        <end position="408"/>
    </location>
</feature>
<feature type="region of interest" description="Disordered" evidence="1">
    <location>
        <begin position="288"/>
        <end position="421"/>
    </location>
</feature>
<evidence type="ECO:0000313" key="2">
    <source>
        <dbReference type="EMBL" id="GAA2036250.1"/>
    </source>
</evidence>
<comment type="caution">
    <text evidence="2">The sequence shown here is derived from an EMBL/GenBank/DDBJ whole genome shotgun (WGS) entry which is preliminary data.</text>
</comment>
<evidence type="ECO:0000313" key="3">
    <source>
        <dbReference type="Proteomes" id="UP001500751"/>
    </source>
</evidence>
<protein>
    <submittedName>
        <fullName evidence="2">Uncharacterized protein</fullName>
    </submittedName>
</protein>
<dbReference type="Proteomes" id="UP001500751">
    <property type="component" value="Unassembled WGS sequence"/>
</dbReference>
<name>A0ABN2UF36_9ACTN</name>
<proteinExistence type="predicted"/>
<organism evidence="2 3">
    <name type="scientific">Catenulispora yoronensis</name>
    <dbReference type="NCBI Taxonomy" id="450799"/>
    <lineage>
        <taxon>Bacteria</taxon>
        <taxon>Bacillati</taxon>
        <taxon>Actinomycetota</taxon>
        <taxon>Actinomycetes</taxon>
        <taxon>Catenulisporales</taxon>
        <taxon>Catenulisporaceae</taxon>
        <taxon>Catenulispora</taxon>
    </lineage>
</organism>
<sequence>MGDIRDLIEALAPLKLGGEQIAEMLWLARCIEDGEQPPSETPADPGPPRPPRSPFPAAGGSEAAAVDVELIANAWLRTVDPNGGPEQGGHLGLPGPPAIEAAARLLRDLRPLARRSPDPRHPVFDEDASIERSATVGAPWPVTRPGAVRDREVALVLDRHPSMAAWQGLGAEVETLLDAVGGFRRVTAWYQSEDAEGRLLVGPRPDAPGDRPLSALRDPSGRRIIMVLTVALTDAWRWGTAQDELAALAVSSPVVLAQPLPARLWHRTGLQAVLGWLRAHPAGEPVPLRLAGAAGTSGASGRADTSRASGRAESGSASGKVDPAGTSGRTDLSSASGGTGPSSASGGTDPGSASGRTDSGSASGGTDSGSASGRTDSSSASGGTDPGSTSGPASASGPTGTSPAPGSAYTPGRAGPVPNPAPASAPAPLPIPVLELAPGWLDPFARLLAGGLLEARFPLLMRPVPVPREERRRVAGIQAEELGEDPAERVRRFRSSSSPEAYRLAAYLSVTTLALPVMRMVQRTASPPIGASALAEVLAGGLLTSEPAPAGAGNWEAREELRQFRYPGRIGEILRGGVQDTEVRDIHRRTGQFLLENYDVSGRLFRAALSMPSRESGGHSFALIPVASLLKLAPGFASVAGDPDEWGDFDLAVRELGAAPDPGAVDRALDALRAVLRRLREGDSRRGGVLRGMAELLSRRFTQHGDVADLDQAILAAKTALAESAVAEDADDADRADPLDELAGILVRRYEVSQETDFLIDAVRTAQAAYGAITTRDPRRARFQERLGGVLLLLGDQLGDPATLNAAAEYFGQAAALWSERRGILALKTAQAYLAVARLAAYAETVPVDKIVEALRRMAYDAVATDEFALELDRVVDQAVDPALPSRIRIRVAAVLMDQAAGAGDRDVVLMLMQAAEQVRPEPEGMGR</sequence>
<feature type="compositionally biased region" description="Pro residues" evidence="1">
    <location>
        <begin position="44"/>
        <end position="54"/>
    </location>
</feature>